<keyword evidence="3" id="KW-1185">Reference proteome</keyword>
<comment type="caution">
    <text evidence="2">The sequence shown here is derived from an EMBL/GenBank/DDBJ whole genome shotgun (WGS) entry which is preliminary data.</text>
</comment>
<dbReference type="InterPro" id="IPR038595">
    <property type="entry name" value="LOR_sf"/>
</dbReference>
<protein>
    <submittedName>
        <fullName evidence="2">Uncharacterized protein</fullName>
    </submittedName>
</protein>
<dbReference type="InterPro" id="IPR007612">
    <property type="entry name" value="LOR"/>
</dbReference>
<dbReference type="Gene3D" id="2.40.160.200">
    <property type="entry name" value="LURP1-related"/>
    <property type="match status" value="1"/>
</dbReference>
<organism evidence="2 3">
    <name type="scientific">Nepenthes gracilis</name>
    <name type="common">Slender pitcher plant</name>
    <dbReference type="NCBI Taxonomy" id="150966"/>
    <lineage>
        <taxon>Eukaryota</taxon>
        <taxon>Viridiplantae</taxon>
        <taxon>Streptophyta</taxon>
        <taxon>Embryophyta</taxon>
        <taxon>Tracheophyta</taxon>
        <taxon>Spermatophyta</taxon>
        <taxon>Magnoliopsida</taxon>
        <taxon>eudicotyledons</taxon>
        <taxon>Gunneridae</taxon>
        <taxon>Pentapetalae</taxon>
        <taxon>Caryophyllales</taxon>
        <taxon>Nepenthaceae</taxon>
        <taxon>Nepenthes</taxon>
    </lineage>
</organism>
<dbReference type="PANTHER" id="PTHR31087:SF25">
    <property type="entry name" value="TRANSLATION INITIATION FACTOR 2B FAMILY PROTEIN, PUTATIVE, EXPRESSED-RELATED"/>
    <property type="match status" value="1"/>
</dbReference>
<proteinExistence type="inferred from homology"/>
<dbReference type="EMBL" id="BSYO01000016">
    <property type="protein sequence ID" value="GMH16055.1"/>
    <property type="molecule type" value="Genomic_DNA"/>
</dbReference>
<dbReference type="InterPro" id="IPR025659">
    <property type="entry name" value="Tubby-like_C"/>
</dbReference>
<dbReference type="AlphaFoldDB" id="A0AAD3SQ91"/>
<reference evidence="2" key="1">
    <citation type="submission" date="2023-05" db="EMBL/GenBank/DDBJ databases">
        <title>Nepenthes gracilis genome sequencing.</title>
        <authorList>
            <person name="Fukushima K."/>
        </authorList>
    </citation>
    <scope>NUCLEOTIDE SEQUENCE</scope>
    <source>
        <strain evidence="2">SING2019-196</strain>
    </source>
</reference>
<accession>A0AAD3SQ91</accession>
<comment type="similarity">
    <text evidence="1">Belongs to the LOR family.</text>
</comment>
<gene>
    <name evidence="2" type="ORF">Nepgr_017896</name>
</gene>
<evidence type="ECO:0000256" key="1">
    <source>
        <dbReference type="ARBA" id="ARBA00005437"/>
    </source>
</evidence>
<dbReference type="SUPFAM" id="SSF54518">
    <property type="entry name" value="Tubby C-terminal domain-like"/>
    <property type="match status" value="1"/>
</dbReference>
<name>A0AAD3SQ91_NEPGR</name>
<sequence length="204" mass="22929">MSKVHPQAAPLSSPTQPPCLSSKPQVFTIWMKSLIMGGRGCTVFDSTGQIVYRVDNYNIKHSNKVYLMDSRGKVLCTLLRKKYRVLCPHWEGYRTLDAELNKGNKPWFRVQKAWRIFRKVLSFEVIVNWDHVKQSMLTIESTKTGSACRIVDGLGFLVADIKRKQSACGVALGDDVLTLTVEANVDQCLIMGILVAYSLLGCKM</sequence>
<evidence type="ECO:0000313" key="3">
    <source>
        <dbReference type="Proteomes" id="UP001279734"/>
    </source>
</evidence>
<dbReference type="Proteomes" id="UP001279734">
    <property type="component" value="Unassembled WGS sequence"/>
</dbReference>
<evidence type="ECO:0000313" key="2">
    <source>
        <dbReference type="EMBL" id="GMH16055.1"/>
    </source>
</evidence>
<dbReference type="PANTHER" id="PTHR31087">
    <property type="match status" value="1"/>
</dbReference>
<dbReference type="Pfam" id="PF04525">
    <property type="entry name" value="LOR"/>
    <property type="match status" value="1"/>
</dbReference>